<proteinExistence type="predicted"/>
<keyword evidence="1" id="KW-0732">Signal</keyword>
<reference evidence="3" key="1">
    <citation type="submission" date="2017-11" db="EMBL/GenBank/DDBJ databases">
        <authorList>
            <person name="Chan K.G."/>
            <person name="Lee L.S."/>
        </authorList>
    </citation>
    <scope>NUCLEOTIDE SEQUENCE [LARGE SCALE GENOMIC DNA]</scope>
    <source>
        <strain evidence="3">DSM 100970</strain>
    </source>
</reference>
<dbReference type="Proteomes" id="UP000236655">
    <property type="component" value="Chromosome"/>
</dbReference>
<dbReference type="EMBL" id="CP024847">
    <property type="protein sequence ID" value="AUR52067.1"/>
    <property type="molecule type" value="Genomic_DNA"/>
</dbReference>
<organism evidence="2 3">
    <name type="scientific">Aquella oligotrophica</name>
    <dbReference type="NCBI Taxonomy" id="2067065"/>
    <lineage>
        <taxon>Bacteria</taxon>
        <taxon>Pseudomonadati</taxon>
        <taxon>Pseudomonadota</taxon>
        <taxon>Betaproteobacteria</taxon>
        <taxon>Neisseriales</taxon>
        <taxon>Neisseriaceae</taxon>
        <taxon>Aquella</taxon>
    </lineage>
</organism>
<keyword evidence="3" id="KW-1185">Reference proteome</keyword>
<evidence type="ECO:0000256" key="1">
    <source>
        <dbReference type="SAM" id="SignalP"/>
    </source>
</evidence>
<feature type="signal peptide" evidence="1">
    <location>
        <begin position="1"/>
        <end position="22"/>
    </location>
</feature>
<evidence type="ECO:0008006" key="4">
    <source>
        <dbReference type="Google" id="ProtNLM"/>
    </source>
</evidence>
<protein>
    <recommendedName>
        <fullName evidence="4">Secreted protein</fullName>
    </recommendedName>
</protein>
<gene>
    <name evidence="2" type="ORF">CUN60_07060</name>
</gene>
<dbReference type="AlphaFoldDB" id="A0A2I7N6G0"/>
<accession>A0A2I7N6G0</accession>
<sequence>MQFKKLLLYISSLLILSQAVNADCSTTGSCFDDGVNFGKSNANIYSGSNISNSALESAVGKERVSDAKNTQSSIQNTMGNNYKNLDGMTQAGNQKATACNGKTSADCDSYNYYNDPLTRKAQEGTESVVSIASNLINKQINPNVNITDYCKSNPNDTICVSCKKDPSQPMCKSGNKCTQISYKTGSGDDVSQSCQVIGQRGYSCNKWVNDVSWSYVQHQCNPNDGSCSQYISNSQCHLTQSYVAPKCLTWRYKHEVGCRTTITTDCQAGGQLCTPGACGGKDECHPCDGTVWGSDRGFDPVCINSNPGQPAIYTCAQVNNIAWKDDCTR</sequence>
<feature type="chain" id="PRO_5014321545" description="Secreted protein" evidence="1">
    <location>
        <begin position="23"/>
        <end position="329"/>
    </location>
</feature>
<name>A0A2I7N6G0_9NEIS</name>
<dbReference type="KEGG" id="nba:CUN60_07060"/>
<evidence type="ECO:0000313" key="3">
    <source>
        <dbReference type="Proteomes" id="UP000236655"/>
    </source>
</evidence>
<evidence type="ECO:0000313" key="2">
    <source>
        <dbReference type="EMBL" id="AUR52067.1"/>
    </source>
</evidence>
<dbReference type="RefSeq" id="WP_102951363.1">
    <property type="nucleotide sequence ID" value="NZ_CP024847.1"/>
</dbReference>